<dbReference type="Gene3D" id="1.10.620.20">
    <property type="entry name" value="Ribonucleotide Reductase, subunit A"/>
    <property type="match status" value="1"/>
</dbReference>
<dbReference type="InterPro" id="IPR033909">
    <property type="entry name" value="RNR_small"/>
</dbReference>
<organism evidence="6">
    <name type="scientific">Lymantria dispar multicapsid nuclear polyhedrosis virus</name>
    <name type="common">LdMNPV</name>
    <dbReference type="NCBI Taxonomy" id="10449"/>
    <lineage>
        <taxon>Viruses</taxon>
        <taxon>Viruses incertae sedis</taxon>
        <taxon>Naldaviricetes</taxon>
        <taxon>Lefavirales</taxon>
        <taxon>Baculoviridae</taxon>
        <taxon>Alphabaculovirus</taxon>
        <taxon>Alphabaculovirus lydisparis</taxon>
    </lineage>
</organism>
<evidence type="ECO:0000256" key="2">
    <source>
        <dbReference type="ARBA" id="ARBA00009303"/>
    </source>
</evidence>
<evidence type="ECO:0000256" key="3">
    <source>
        <dbReference type="ARBA" id="ARBA00012274"/>
    </source>
</evidence>
<accession>A0A2S1XB33</accession>
<evidence type="ECO:0000256" key="5">
    <source>
        <dbReference type="ARBA" id="ARBA00023004"/>
    </source>
</evidence>
<keyword evidence="5" id="KW-0408">Iron</keyword>
<comment type="similarity">
    <text evidence="2">Belongs to the ribonucleoside diphosphate reductase small chain family.</text>
</comment>
<dbReference type="SUPFAM" id="SSF47240">
    <property type="entry name" value="Ferritin-like"/>
    <property type="match status" value="1"/>
</dbReference>
<comment type="cofactor">
    <cofactor evidence="1">
        <name>Fe cation</name>
        <dbReference type="ChEBI" id="CHEBI:24875"/>
    </cofactor>
</comment>
<dbReference type="InterPro" id="IPR009078">
    <property type="entry name" value="Ferritin-like_SF"/>
</dbReference>
<evidence type="ECO:0000256" key="4">
    <source>
        <dbReference type="ARBA" id="ARBA00023002"/>
    </source>
</evidence>
<dbReference type="GO" id="GO:0009263">
    <property type="term" value="P:deoxyribonucleotide biosynthetic process"/>
    <property type="evidence" value="ECO:0007669"/>
    <property type="project" value="InterPro"/>
</dbReference>
<dbReference type="InterPro" id="IPR012348">
    <property type="entry name" value="RNR-like"/>
</dbReference>
<proteinExistence type="inferred from homology"/>
<evidence type="ECO:0000313" key="6">
    <source>
        <dbReference type="EMBL" id="AWJ76762.1"/>
    </source>
</evidence>
<evidence type="ECO:0000256" key="1">
    <source>
        <dbReference type="ARBA" id="ARBA00001962"/>
    </source>
</evidence>
<keyword evidence="4" id="KW-0560">Oxidoreductase</keyword>
<dbReference type="InterPro" id="IPR000358">
    <property type="entry name" value="RNR_small_fam"/>
</dbReference>
<dbReference type="UniPathway" id="UPA00326"/>
<dbReference type="EC" id="1.17.4.1" evidence="3"/>
<sequence length="360" mass="41549">MERVNQLFDAPFKSRIVGNEPPFEPSDGPTGNALQIWPPKYGLSWSFYKDHQANYWSAEEHDPLDDINGFVKLPREWQNAALRSFAVLAIGDDAVMKFIDESGLEWEESTEWLFKDQGARETVHKIVYNKMLQLANHSRDYVMNSFTSDDFVSYMLSGETLEFRSDLRKACFLIKMIFCERYLFAVPFLIINILGETNAINTCVKINMQVMKDEHLHYLHAVALLNDIKGGREAEIAELFCRVGEQFVKIVEPMVLKIGLDLDEKQRAGLMDHARFTLREIYIDNKICPPESVAAYAQTPFSVFDKNTGVDKFNVMESNSTVYKAVRGVYVPDWNDSIEDEQDEEEEEEPAFVCKRKKLY</sequence>
<dbReference type="GO" id="GO:0004748">
    <property type="term" value="F:ribonucleoside-diphosphate reductase activity, thioredoxin disulfide as acceptor"/>
    <property type="evidence" value="ECO:0007669"/>
    <property type="project" value="UniProtKB-EC"/>
</dbReference>
<dbReference type="CDD" id="cd01049">
    <property type="entry name" value="RNRR2"/>
    <property type="match status" value="1"/>
</dbReference>
<reference evidence="6" key="1">
    <citation type="submission" date="2017-06" db="EMBL/GenBank/DDBJ databases">
        <title>Complete Genome Sequence of a Lymantria dispar Nucleopolyhedrovirus (LdMNPV) strain from Turkey.</title>
        <authorList>
            <person name="Gencer D."/>
            <person name="Inan C."/>
            <person name="Nalcacioglu R."/>
            <person name="Yin F."/>
            <person name="Zhu Z."/>
            <person name="Wang J."/>
            <person name="Hu Z."/>
            <person name="Arif B.M."/>
            <person name="Demirbag Z."/>
            <person name="Demir I."/>
        </authorList>
    </citation>
    <scope>NUCLEOTIDE SEQUENCE</scope>
    <source>
        <strain evidence="6">T3</strain>
    </source>
</reference>
<dbReference type="EMBL" id="MF311096">
    <property type="protein sequence ID" value="AWJ76762.1"/>
    <property type="molecule type" value="Genomic_DNA"/>
</dbReference>
<name>A0A2S1XB33_NPVLD</name>
<protein>
    <recommendedName>
        <fullName evidence="3">ribonucleoside-diphosphate reductase</fullName>
        <ecNumber evidence="3">1.17.4.1</ecNumber>
    </recommendedName>
</protein>
<dbReference type="Pfam" id="PF00268">
    <property type="entry name" value="Ribonuc_red_sm"/>
    <property type="match status" value="1"/>
</dbReference>
<organismHost>
    <name type="scientific">Lepidoptera</name>
    <name type="common">moths &amp; butterflies</name>
    <dbReference type="NCBI Taxonomy" id="7088"/>
</organismHost>
<gene>
    <name evidence="6" type="ORF">LdMNPV-T3_00148</name>
</gene>